<sequence length="120" mass="14246">MHEYIDVVIQLKDQKKEVRFVVELEFRAEFEMAKICQDYSKLVNRLPESYVGKFEHLNAFVRVICIAGTREEGRGKREFMQMKWSGSYRRWLPDDSPITPVQSTELHWPSDLRRPTVKVA</sequence>
<dbReference type="Proteomes" id="UP001234297">
    <property type="component" value="Chromosome 7"/>
</dbReference>
<reference evidence="1 2" key="1">
    <citation type="journal article" date="2022" name="Hortic Res">
        <title>A haplotype resolved chromosomal level avocado genome allows analysis of novel avocado genes.</title>
        <authorList>
            <person name="Nath O."/>
            <person name="Fletcher S.J."/>
            <person name="Hayward A."/>
            <person name="Shaw L.M."/>
            <person name="Masouleh A.K."/>
            <person name="Furtado A."/>
            <person name="Henry R.J."/>
            <person name="Mitter N."/>
        </authorList>
    </citation>
    <scope>NUCLEOTIDE SEQUENCE [LARGE SCALE GENOMIC DNA]</scope>
    <source>
        <strain evidence="2">cv. Hass</strain>
    </source>
</reference>
<protein>
    <submittedName>
        <fullName evidence="1">Uncharacterized protein</fullName>
    </submittedName>
</protein>
<keyword evidence="2" id="KW-1185">Reference proteome</keyword>
<accession>A0ACC2L7Q7</accession>
<evidence type="ECO:0000313" key="2">
    <source>
        <dbReference type="Proteomes" id="UP001234297"/>
    </source>
</evidence>
<gene>
    <name evidence="1" type="ORF">MRB53_022802</name>
</gene>
<comment type="caution">
    <text evidence="1">The sequence shown here is derived from an EMBL/GenBank/DDBJ whole genome shotgun (WGS) entry which is preliminary data.</text>
</comment>
<organism evidence="1 2">
    <name type="scientific">Persea americana</name>
    <name type="common">Avocado</name>
    <dbReference type="NCBI Taxonomy" id="3435"/>
    <lineage>
        <taxon>Eukaryota</taxon>
        <taxon>Viridiplantae</taxon>
        <taxon>Streptophyta</taxon>
        <taxon>Embryophyta</taxon>
        <taxon>Tracheophyta</taxon>
        <taxon>Spermatophyta</taxon>
        <taxon>Magnoliopsida</taxon>
        <taxon>Magnoliidae</taxon>
        <taxon>Laurales</taxon>
        <taxon>Lauraceae</taxon>
        <taxon>Persea</taxon>
    </lineage>
</organism>
<proteinExistence type="predicted"/>
<evidence type="ECO:0000313" key="1">
    <source>
        <dbReference type="EMBL" id="KAJ8629479.1"/>
    </source>
</evidence>
<dbReference type="EMBL" id="CM056815">
    <property type="protein sequence ID" value="KAJ8629479.1"/>
    <property type="molecule type" value="Genomic_DNA"/>
</dbReference>
<name>A0ACC2L7Q7_PERAE</name>